<reference evidence="2" key="1">
    <citation type="journal article" date="2019" name="Int. J. Syst. Evol. Microbiol.">
        <title>The Global Catalogue of Microorganisms (GCM) 10K type strain sequencing project: providing services to taxonomists for standard genome sequencing and annotation.</title>
        <authorList>
            <consortium name="The Broad Institute Genomics Platform"/>
            <consortium name="The Broad Institute Genome Sequencing Center for Infectious Disease"/>
            <person name="Wu L."/>
            <person name="Ma J."/>
        </authorList>
    </citation>
    <scope>NUCLEOTIDE SEQUENCE [LARGE SCALE GENOMIC DNA]</scope>
    <source>
        <strain evidence="2">KCTC 42107</strain>
    </source>
</reference>
<dbReference type="RefSeq" id="WP_379819790.1">
    <property type="nucleotide sequence ID" value="NZ_JBHUMD010000005.1"/>
</dbReference>
<organism evidence="1 2">
    <name type="scientific">Flavobacterium suzhouense</name>
    <dbReference type="NCBI Taxonomy" id="1529638"/>
    <lineage>
        <taxon>Bacteria</taxon>
        <taxon>Pseudomonadati</taxon>
        <taxon>Bacteroidota</taxon>
        <taxon>Flavobacteriia</taxon>
        <taxon>Flavobacteriales</taxon>
        <taxon>Flavobacteriaceae</taxon>
        <taxon>Flavobacterium</taxon>
    </lineage>
</organism>
<name>A0ABW5NTL5_9FLAO</name>
<comment type="caution">
    <text evidence="1">The sequence shown here is derived from an EMBL/GenBank/DDBJ whole genome shotgun (WGS) entry which is preliminary data.</text>
</comment>
<accession>A0ABW5NTL5</accession>
<protein>
    <recommendedName>
        <fullName evidence="3">Lipoprotein</fullName>
    </recommendedName>
</protein>
<sequence length="166" mass="18365">MHKLFTLSFLFLLLSCGKEKKESGPSGLNDTSTIVIVPKDTSVISVSNNDVIEKEAHVQVKKTSGCDMLHKGIFVYKDPQGQDVKVSITDNVWTEEHKNGQYVTIAQMKWTCQCTYENTLLMSSLPGFSLPPGTVMQVTIDKVEGLDIYFTATAAGKSYHSKLTKI</sequence>
<evidence type="ECO:0000313" key="1">
    <source>
        <dbReference type="EMBL" id="MFD2601162.1"/>
    </source>
</evidence>
<keyword evidence="2" id="KW-1185">Reference proteome</keyword>
<evidence type="ECO:0008006" key="3">
    <source>
        <dbReference type="Google" id="ProtNLM"/>
    </source>
</evidence>
<evidence type="ECO:0000313" key="2">
    <source>
        <dbReference type="Proteomes" id="UP001597480"/>
    </source>
</evidence>
<dbReference type="Proteomes" id="UP001597480">
    <property type="component" value="Unassembled WGS sequence"/>
</dbReference>
<proteinExistence type="predicted"/>
<dbReference type="EMBL" id="JBHUMD010000005">
    <property type="protein sequence ID" value="MFD2601162.1"/>
    <property type="molecule type" value="Genomic_DNA"/>
</dbReference>
<dbReference type="PROSITE" id="PS51257">
    <property type="entry name" value="PROKAR_LIPOPROTEIN"/>
    <property type="match status" value="1"/>
</dbReference>
<gene>
    <name evidence="1" type="ORF">ACFSR3_03765</name>
</gene>